<name>A0ABP9VAX6_9DEIO</name>
<evidence type="ECO:0000313" key="1">
    <source>
        <dbReference type="EMBL" id="GAA5501771.1"/>
    </source>
</evidence>
<proteinExistence type="predicted"/>
<dbReference type="RefSeq" id="WP_353541742.1">
    <property type="nucleotide sequence ID" value="NZ_BAABRN010000013.1"/>
</dbReference>
<dbReference type="EMBL" id="BAABRN010000013">
    <property type="protein sequence ID" value="GAA5501771.1"/>
    <property type="molecule type" value="Genomic_DNA"/>
</dbReference>
<organism evidence="1 2">
    <name type="scientific">Deinococcus xinjiangensis</name>
    <dbReference type="NCBI Taxonomy" id="457454"/>
    <lineage>
        <taxon>Bacteria</taxon>
        <taxon>Thermotogati</taxon>
        <taxon>Deinococcota</taxon>
        <taxon>Deinococci</taxon>
        <taxon>Deinococcales</taxon>
        <taxon>Deinococcaceae</taxon>
        <taxon>Deinococcus</taxon>
    </lineage>
</organism>
<evidence type="ECO:0000313" key="2">
    <source>
        <dbReference type="Proteomes" id="UP001458946"/>
    </source>
</evidence>
<keyword evidence="2" id="KW-1185">Reference proteome</keyword>
<gene>
    <name evidence="1" type="ORF">Dxin01_01510</name>
</gene>
<comment type="caution">
    <text evidence="1">The sequence shown here is derived from an EMBL/GenBank/DDBJ whole genome shotgun (WGS) entry which is preliminary data.</text>
</comment>
<dbReference type="Proteomes" id="UP001458946">
    <property type="component" value="Unassembled WGS sequence"/>
</dbReference>
<sequence length="86" mass="9599">MAGTKFVVDFGDVQLPKELADKLDRDIRQMVTHTIAGLDFHADESIKFVRPPKGIYGLISQIDKKILERPQLNLGRDINIGRPNGG</sequence>
<protein>
    <submittedName>
        <fullName evidence="1">Uncharacterized protein</fullName>
    </submittedName>
</protein>
<accession>A0ABP9VAX6</accession>
<reference evidence="1 2" key="1">
    <citation type="submission" date="2024-02" db="EMBL/GenBank/DDBJ databases">
        <title>Deinococcus xinjiangensis NBRC 107630.</title>
        <authorList>
            <person name="Ichikawa N."/>
            <person name="Katano-Makiyama Y."/>
            <person name="Hidaka K."/>
        </authorList>
    </citation>
    <scope>NUCLEOTIDE SEQUENCE [LARGE SCALE GENOMIC DNA]</scope>
    <source>
        <strain evidence="1 2">NBRC 107630</strain>
    </source>
</reference>